<name>A0A430Q649_SCHBO</name>
<dbReference type="Proteomes" id="UP000290809">
    <property type="component" value="Unassembled WGS sequence"/>
</dbReference>
<evidence type="ECO:0000256" key="2">
    <source>
        <dbReference type="ARBA" id="ARBA00022527"/>
    </source>
</evidence>
<keyword evidence="2" id="KW-0723">Serine/threonine-protein kinase</keyword>
<dbReference type="GO" id="GO:0004674">
    <property type="term" value="F:protein serine/threonine kinase activity"/>
    <property type="evidence" value="ECO:0007669"/>
    <property type="project" value="UniProtKB-KW"/>
</dbReference>
<keyword evidence="11" id="KW-1185">Reference proteome</keyword>
<gene>
    <name evidence="10" type="ORF">DC041_0006344</name>
</gene>
<keyword evidence="4" id="KW-0547">Nucleotide-binding</keyword>
<dbReference type="GO" id="GO:0005524">
    <property type="term" value="F:ATP binding"/>
    <property type="evidence" value="ECO:0007669"/>
    <property type="project" value="UniProtKB-KW"/>
</dbReference>
<evidence type="ECO:0000256" key="1">
    <source>
        <dbReference type="ARBA" id="ARBA00012513"/>
    </source>
</evidence>
<accession>A0A430Q649</accession>
<sequence>MPKSLRTTVFKDPELSKYFSHENPTSVFTEFRQLSCGSFGALYYARNRITSEVVAIKELKVDIKRKKSEEEWSDVVKEIKFLSQVAHKNCVLPKGCFMKEQTPWLIMEYFIGSLADV</sequence>
<comment type="caution">
    <text evidence="10">The sequence shown here is derived from an EMBL/GenBank/DDBJ whole genome shotgun (WGS) entry which is preliminary data.</text>
</comment>
<dbReference type="AlphaFoldDB" id="A0A430Q649"/>
<evidence type="ECO:0000256" key="3">
    <source>
        <dbReference type="ARBA" id="ARBA00022679"/>
    </source>
</evidence>
<evidence type="ECO:0000256" key="4">
    <source>
        <dbReference type="ARBA" id="ARBA00022741"/>
    </source>
</evidence>
<keyword evidence="6" id="KW-0067">ATP-binding</keyword>
<reference evidence="10 11" key="1">
    <citation type="journal article" date="2019" name="PLoS Pathog.">
        <title>Genome sequence of the bovine parasite Schistosoma bovis Tanzania.</title>
        <authorList>
            <person name="Oey H."/>
            <person name="Zakrzewski M."/>
            <person name="Gobert G."/>
            <person name="Gravermann K."/>
            <person name="Stoye J."/>
            <person name="Jones M."/>
            <person name="Mcmanus D."/>
            <person name="Krause L."/>
        </authorList>
    </citation>
    <scope>NUCLEOTIDE SEQUENCE [LARGE SCALE GENOMIC DNA]</scope>
    <source>
        <strain evidence="10 11">TAN1997</strain>
    </source>
</reference>
<dbReference type="Gene3D" id="3.30.200.20">
    <property type="entry name" value="Phosphorylase Kinase, domain 1"/>
    <property type="match status" value="1"/>
</dbReference>
<evidence type="ECO:0000313" key="10">
    <source>
        <dbReference type="EMBL" id="RTG83126.1"/>
    </source>
</evidence>
<comment type="catalytic activity">
    <reaction evidence="8">
        <text>L-seryl-[protein] + ATP = O-phospho-L-seryl-[protein] + ADP + H(+)</text>
        <dbReference type="Rhea" id="RHEA:17989"/>
        <dbReference type="Rhea" id="RHEA-COMP:9863"/>
        <dbReference type="Rhea" id="RHEA-COMP:11604"/>
        <dbReference type="ChEBI" id="CHEBI:15378"/>
        <dbReference type="ChEBI" id="CHEBI:29999"/>
        <dbReference type="ChEBI" id="CHEBI:30616"/>
        <dbReference type="ChEBI" id="CHEBI:83421"/>
        <dbReference type="ChEBI" id="CHEBI:456216"/>
        <dbReference type="EC" id="2.7.11.1"/>
    </reaction>
</comment>
<dbReference type="EMBL" id="QMKO01002574">
    <property type="protein sequence ID" value="RTG83126.1"/>
    <property type="molecule type" value="Genomic_DNA"/>
</dbReference>
<dbReference type="PANTHER" id="PTHR47167">
    <property type="entry name" value="SERINE/THREONINE-PROTEIN KINASE TAO1-LIKE PROTEIN"/>
    <property type="match status" value="1"/>
</dbReference>
<organism evidence="10 11">
    <name type="scientific">Schistosoma bovis</name>
    <name type="common">Blood fluke</name>
    <dbReference type="NCBI Taxonomy" id="6184"/>
    <lineage>
        <taxon>Eukaryota</taxon>
        <taxon>Metazoa</taxon>
        <taxon>Spiralia</taxon>
        <taxon>Lophotrochozoa</taxon>
        <taxon>Platyhelminthes</taxon>
        <taxon>Trematoda</taxon>
        <taxon>Digenea</taxon>
        <taxon>Strigeidida</taxon>
        <taxon>Schistosomatoidea</taxon>
        <taxon>Schistosomatidae</taxon>
        <taxon>Schistosoma</taxon>
    </lineage>
</organism>
<evidence type="ECO:0000256" key="8">
    <source>
        <dbReference type="ARBA" id="ARBA00048679"/>
    </source>
</evidence>
<evidence type="ECO:0000259" key="9">
    <source>
        <dbReference type="PROSITE" id="PS50011"/>
    </source>
</evidence>
<evidence type="ECO:0000313" key="11">
    <source>
        <dbReference type="Proteomes" id="UP000290809"/>
    </source>
</evidence>
<dbReference type="InterPro" id="IPR051234">
    <property type="entry name" value="TAO_STE20_kinase"/>
</dbReference>
<dbReference type="PANTHER" id="PTHR47167:SF4">
    <property type="entry name" value="SERINE_THREONINE-PROTEIN KINASE TAO"/>
    <property type="match status" value="1"/>
</dbReference>
<keyword evidence="5" id="KW-0418">Kinase</keyword>
<proteinExistence type="predicted"/>
<dbReference type="EC" id="2.7.11.1" evidence="1"/>
<dbReference type="Pfam" id="PF00069">
    <property type="entry name" value="Pkinase"/>
    <property type="match status" value="1"/>
</dbReference>
<dbReference type="GO" id="GO:0005737">
    <property type="term" value="C:cytoplasm"/>
    <property type="evidence" value="ECO:0007669"/>
    <property type="project" value="TreeGrafter"/>
</dbReference>
<keyword evidence="3" id="KW-0808">Transferase</keyword>
<evidence type="ECO:0000256" key="6">
    <source>
        <dbReference type="ARBA" id="ARBA00022840"/>
    </source>
</evidence>
<evidence type="ECO:0000256" key="7">
    <source>
        <dbReference type="ARBA" id="ARBA00047899"/>
    </source>
</evidence>
<dbReference type="PROSITE" id="PS50011">
    <property type="entry name" value="PROTEIN_KINASE_DOM"/>
    <property type="match status" value="1"/>
</dbReference>
<comment type="catalytic activity">
    <reaction evidence="7">
        <text>L-threonyl-[protein] + ATP = O-phospho-L-threonyl-[protein] + ADP + H(+)</text>
        <dbReference type="Rhea" id="RHEA:46608"/>
        <dbReference type="Rhea" id="RHEA-COMP:11060"/>
        <dbReference type="Rhea" id="RHEA-COMP:11605"/>
        <dbReference type="ChEBI" id="CHEBI:15378"/>
        <dbReference type="ChEBI" id="CHEBI:30013"/>
        <dbReference type="ChEBI" id="CHEBI:30616"/>
        <dbReference type="ChEBI" id="CHEBI:61977"/>
        <dbReference type="ChEBI" id="CHEBI:456216"/>
        <dbReference type="EC" id="2.7.11.1"/>
    </reaction>
</comment>
<feature type="domain" description="Protein kinase" evidence="9">
    <location>
        <begin position="28"/>
        <end position="117"/>
    </location>
</feature>
<dbReference type="SUPFAM" id="SSF56112">
    <property type="entry name" value="Protein kinase-like (PK-like)"/>
    <property type="match status" value="1"/>
</dbReference>
<protein>
    <recommendedName>
        <fullName evidence="1">non-specific serine/threonine protein kinase</fullName>
        <ecNumber evidence="1">2.7.11.1</ecNumber>
    </recommendedName>
</protein>
<dbReference type="InterPro" id="IPR000719">
    <property type="entry name" value="Prot_kinase_dom"/>
</dbReference>
<dbReference type="STRING" id="6184.A0A430Q649"/>
<dbReference type="InterPro" id="IPR011009">
    <property type="entry name" value="Kinase-like_dom_sf"/>
</dbReference>
<evidence type="ECO:0000256" key="5">
    <source>
        <dbReference type="ARBA" id="ARBA00022777"/>
    </source>
</evidence>